<name>A0ABY5W8R5_9ACTN</name>
<reference evidence="1" key="2">
    <citation type="submission" date="2022-09" db="EMBL/GenBank/DDBJ databases">
        <title>Biosynthetic gene clusters of Dactylosporangioum fulvum.</title>
        <authorList>
            <person name="Caradec T."/>
        </authorList>
    </citation>
    <scope>NUCLEOTIDE SEQUENCE</scope>
    <source>
        <strain evidence="1">NRRL B-16292</strain>
    </source>
</reference>
<proteinExistence type="predicted"/>
<keyword evidence="2" id="KW-1185">Reference proteome</keyword>
<protein>
    <recommendedName>
        <fullName evidence="3">DUF1963 domain-containing protein</fullName>
    </recommendedName>
</protein>
<sequence>MSAALQAPVAKLGGQPFWWDAPAWPLSRSTGEPMTFVGQFPVPGSPARLAYLFMTDDDIAGGVFPETYRPDVGENALLIQPGGRVPSWLAVTEATTGPSLWRREPTWHDRTLVELAVEFLPFEQEAEAVLDAEIAGQDAERRGTLPDPSLVPREEILPNSYLGGRIRLWQPTVLPIDAGWRFFFQLDGGEGYDAADPYTLNFGGGTGYAFLSPDRREGRFFWDCA</sequence>
<gene>
    <name evidence="1" type="ORF">Dfulv_20115</name>
</gene>
<organism evidence="1 2">
    <name type="scientific">Dactylosporangium fulvum</name>
    <dbReference type="NCBI Taxonomy" id="53359"/>
    <lineage>
        <taxon>Bacteria</taxon>
        <taxon>Bacillati</taxon>
        <taxon>Actinomycetota</taxon>
        <taxon>Actinomycetes</taxon>
        <taxon>Micromonosporales</taxon>
        <taxon>Micromonosporaceae</taxon>
        <taxon>Dactylosporangium</taxon>
    </lineage>
</organism>
<evidence type="ECO:0008006" key="3">
    <source>
        <dbReference type="Google" id="ProtNLM"/>
    </source>
</evidence>
<accession>A0ABY5W8R5</accession>
<dbReference type="EMBL" id="CP073720">
    <property type="protein sequence ID" value="UWP86418.1"/>
    <property type="molecule type" value="Genomic_DNA"/>
</dbReference>
<reference evidence="1" key="1">
    <citation type="submission" date="2021-04" db="EMBL/GenBank/DDBJ databases">
        <authorList>
            <person name="Hartkoorn R.C."/>
            <person name="Beaudoing E."/>
            <person name="Hot D."/>
        </authorList>
    </citation>
    <scope>NUCLEOTIDE SEQUENCE</scope>
    <source>
        <strain evidence="1">NRRL B-16292</strain>
    </source>
</reference>
<evidence type="ECO:0000313" key="1">
    <source>
        <dbReference type="EMBL" id="UWP86418.1"/>
    </source>
</evidence>
<dbReference type="RefSeq" id="WP_259865575.1">
    <property type="nucleotide sequence ID" value="NZ_BAAAST010000027.1"/>
</dbReference>
<evidence type="ECO:0000313" key="2">
    <source>
        <dbReference type="Proteomes" id="UP001059617"/>
    </source>
</evidence>
<dbReference type="Proteomes" id="UP001059617">
    <property type="component" value="Chromosome"/>
</dbReference>